<gene>
    <name evidence="1" type="ORF">AAE3_LOCUS12698</name>
</gene>
<sequence>MPACRSPVTTRQGFGLDELAERYGLDDLMDFTDNNACHNQSIDEEFTAYFTVPLSEKGTDILKFWEIHESSFLTLFAIALDYLPIQALAVPSLQMLKFLLKMKRLNFMEGLETPEIDMLVPADDETDLLGQVASEWNSNIDTLLAALGQYNDDDT</sequence>
<evidence type="ECO:0008006" key="3">
    <source>
        <dbReference type="Google" id="ProtNLM"/>
    </source>
</evidence>
<dbReference type="EMBL" id="CACVBS010000090">
    <property type="protein sequence ID" value="CAA7270387.1"/>
    <property type="molecule type" value="Genomic_DNA"/>
</dbReference>
<evidence type="ECO:0000313" key="2">
    <source>
        <dbReference type="Proteomes" id="UP000467700"/>
    </source>
</evidence>
<evidence type="ECO:0000313" key="1">
    <source>
        <dbReference type="EMBL" id="CAA7270387.1"/>
    </source>
</evidence>
<dbReference type="SUPFAM" id="SSF53098">
    <property type="entry name" value="Ribonuclease H-like"/>
    <property type="match status" value="1"/>
</dbReference>
<organism evidence="1 2">
    <name type="scientific">Cyclocybe aegerita</name>
    <name type="common">Black poplar mushroom</name>
    <name type="synonym">Agrocybe aegerita</name>
    <dbReference type="NCBI Taxonomy" id="1973307"/>
    <lineage>
        <taxon>Eukaryota</taxon>
        <taxon>Fungi</taxon>
        <taxon>Dikarya</taxon>
        <taxon>Basidiomycota</taxon>
        <taxon>Agaricomycotina</taxon>
        <taxon>Agaricomycetes</taxon>
        <taxon>Agaricomycetidae</taxon>
        <taxon>Agaricales</taxon>
        <taxon>Agaricineae</taxon>
        <taxon>Bolbitiaceae</taxon>
        <taxon>Cyclocybe</taxon>
    </lineage>
</organism>
<accession>A0A8S0WT00</accession>
<dbReference type="InterPro" id="IPR012337">
    <property type="entry name" value="RNaseH-like_sf"/>
</dbReference>
<name>A0A8S0WT00_CYCAE</name>
<dbReference type="OrthoDB" id="3262464at2759"/>
<dbReference type="AlphaFoldDB" id="A0A8S0WT00"/>
<dbReference type="Proteomes" id="UP000467700">
    <property type="component" value="Unassembled WGS sequence"/>
</dbReference>
<reference evidence="1 2" key="1">
    <citation type="submission" date="2020-01" db="EMBL/GenBank/DDBJ databases">
        <authorList>
            <person name="Gupta K D."/>
        </authorList>
    </citation>
    <scope>NUCLEOTIDE SEQUENCE [LARGE SCALE GENOMIC DNA]</scope>
</reference>
<proteinExistence type="predicted"/>
<keyword evidence="2" id="KW-1185">Reference proteome</keyword>
<comment type="caution">
    <text evidence="1">The sequence shown here is derived from an EMBL/GenBank/DDBJ whole genome shotgun (WGS) entry which is preliminary data.</text>
</comment>
<protein>
    <recommendedName>
        <fullName evidence="3">HAT C-terminal dimerisation domain-containing protein</fullName>
    </recommendedName>
</protein>